<dbReference type="InterPro" id="IPR042070">
    <property type="entry name" value="PucR_C-HTH_sf"/>
</dbReference>
<sequence>MLALVTDLGRSVVAGHKVRDHHDVAEDREWQAFVDLVERVLADEELLPQVVAAVRGHVQESATLPVSDITGHTRVLLTAAARALVGRRAPTEAELTVVEQLAVTRARQGIPIEVVLGSVRISERAIWARARELAEAAAIPAERLLDARELYDDWADAVRSRLIRAHRDAPRHHDAWDRDTESVRRLLEGGSAATLAAAERGFPAGAGLWVLVTRPGDTDATAALRRLVDGAGPGIAALVGDTLVAVVPGRPTFRARGPRQVVGMAGPVVAEELGLAHRSAVAAVPAAEVTGLVGPVHIAEVAPVVAVLSRTDLGGALAAHHRAARTALGAPAAAIARTVRAWLEADRDAAQVARDLYVHENTVRNRVQRFAAVTGIDPHSTFGGVTAWWLCRAWTDGDPS</sequence>
<organism evidence="3 4">
    <name type="scientific">Nocardioides oceani</name>
    <dbReference type="NCBI Taxonomy" id="3058369"/>
    <lineage>
        <taxon>Bacteria</taxon>
        <taxon>Bacillati</taxon>
        <taxon>Actinomycetota</taxon>
        <taxon>Actinomycetes</taxon>
        <taxon>Propionibacteriales</taxon>
        <taxon>Nocardioidaceae</taxon>
        <taxon>Nocardioides</taxon>
    </lineage>
</organism>
<feature type="domain" description="PucR C-terminal helix-turn-helix" evidence="1">
    <location>
        <begin position="337"/>
        <end position="381"/>
    </location>
</feature>
<reference evidence="3" key="1">
    <citation type="submission" date="2023-06" db="EMBL/GenBank/DDBJ databases">
        <title>Draft genome sequence of Nocardioides sp. SOB77.</title>
        <authorList>
            <person name="Zhang G."/>
        </authorList>
    </citation>
    <scope>NUCLEOTIDE SEQUENCE</scope>
    <source>
        <strain evidence="3">SOB77</strain>
    </source>
</reference>
<name>A0ABT8FBJ7_9ACTN</name>
<accession>A0ABT8FBJ7</accession>
<dbReference type="RefSeq" id="WP_300950969.1">
    <property type="nucleotide sequence ID" value="NZ_JAUHJQ010000001.1"/>
</dbReference>
<dbReference type="Pfam" id="PF13556">
    <property type="entry name" value="HTH_30"/>
    <property type="match status" value="1"/>
</dbReference>
<proteinExistence type="predicted"/>
<evidence type="ECO:0000259" key="1">
    <source>
        <dbReference type="Pfam" id="PF13556"/>
    </source>
</evidence>
<dbReference type="Proteomes" id="UP001168620">
    <property type="component" value="Unassembled WGS sequence"/>
</dbReference>
<evidence type="ECO:0000313" key="4">
    <source>
        <dbReference type="Proteomes" id="UP001168620"/>
    </source>
</evidence>
<keyword evidence="4" id="KW-1185">Reference proteome</keyword>
<comment type="caution">
    <text evidence="3">The sequence shown here is derived from an EMBL/GenBank/DDBJ whole genome shotgun (WGS) entry which is preliminary data.</text>
</comment>
<protein>
    <submittedName>
        <fullName evidence="3">Helix-turn-helix domain-containing protein</fullName>
    </submittedName>
</protein>
<dbReference type="InterPro" id="IPR025736">
    <property type="entry name" value="PucR_C-HTH_dom"/>
</dbReference>
<dbReference type="EMBL" id="JAUHJQ010000001">
    <property type="protein sequence ID" value="MDN4172058.1"/>
    <property type="molecule type" value="Genomic_DNA"/>
</dbReference>
<evidence type="ECO:0000259" key="2">
    <source>
        <dbReference type="Pfam" id="PF14361"/>
    </source>
</evidence>
<gene>
    <name evidence="3" type="ORF">QWY28_03795</name>
</gene>
<feature type="domain" description="RsbT co-antagonist protein RsbRD N-terminal" evidence="2">
    <location>
        <begin position="44"/>
        <end position="172"/>
    </location>
</feature>
<dbReference type="Gene3D" id="1.10.10.2840">
    <property type="entry name" value="PucR C-terminal helix-turn-helix domain"/>
    <property type="match status" value="1"/>
</dbReference>
<evidence type="ECO:0000313" key="3">
    <source>
        <dbReference type="EMBL" id="MDN4172058.1"/>
    </source>
</evidence>
<dbReference type="Pfam" id="PF14361">
    <property type="entry name" value="RsbRD_N"/>
    <property type="match status" value="1"/>
</dbReference>
<dbReference type="InterPro" id="IPR025751">
    <property type="entry name" value="RsbRD_N_dom"/>
</dbReference>